<dbReference type="Pfam" id="PF10544">
    <property type="entry name" value="T5orf172"/>
    <property type="match status" value="1"/>
</dbReference>
<dbReference type="RefSeq" id="WP_211860345.1">
    <property type="nucleotide sequence ID" value="NZ_JAAEDM010000003.1"/>
</dbReference>
<evidence type="ECO:0000256" key="1">
    <source>
        <dbReference type="SAM" id="MobiDB-lite"/>
    </source>
</evidence>
<sequence length="170" mass="19022">MGEDKHRPGWVYLMSNAALARNIVKIGLTQVDCMTRMQSVASAHRIPGEWRLEFSAPVRDAFNAEKALHRALDDRRLRWEFFKIPIETAKAELRRITRPWRCTAEEVTTPPTRTGTKYQVLDRATKARNAAAKAVTTRKRRVAARKAVATRNAKKAAPVSAADAEPGATS</sequence>
<dbReference type="InterPro" id="IPR018306">
    <property type="entry name" value="Phage_T5_Orf172_DNA-bd"/>
</dbReference>
<dbReference type="AlphaFoldDB" id="A0A9X9WS40"/>
<feature type="region of interest" description="Disordered" evidence="1">
    <location>
        <begin position="133"/>
        <end position="170"/>
    </location>
</feature>
<evidence type="ECO:0000259" key="2">
    <source>
        <dbReference type="SMART" id="SM00974"/>
    </source>
</evidence>
<organism evidence="3 4">
    <name type="scientific">Neoroseomonas soli</name>
    <dbReference type="NCBI Taxonomy" id="1081025"/>
    <lineage>
        <taxon>Bacteria</taxon>
        <taxon>Pseudomonadati</taxon>
        <taxon>Pseudomonadota</taxon>
        <taxon>Alphaproteobacteria</taxon>
        <taxon>Acetobacterales</taxon>
        <taxon>Acetobacteraceae</taxon>
        <taxon>Neoroseomonas</taxon>
    </lineage>
</organism>
<gene>
    <name evidence="3" type="ORF">GXW76_02175</name>
</gene>
<protein>
    <submittedName>
        <fullName evidence="3">GIY-YIG nuclease family protein</fullName>
    </submittedName>
</protein>
<keyword evidence="4" id="KW-1185">Reference proteome</keyword>
<reference evidence="3" key="1">
    <citation type="submission" date="2020-01" db="EMBL/GenBank/DDBJ databases">
        <authorList>
            <person name="Rat A."/>
        </authorList>
    </citation>
    <scope>NUCLEOTIDE SEQUENCE</scope>
    <source>
        <strain evidence="3">LMG 31231</strain>
    </source>
</reference>
<feature type="compositionally biased region" description="Low complexity" evidence="1">
    <location>
        <begin position="145"/>
        <end position="170"/>
    </location>
</feature>
<proteinExistence type="predicted"/>
<name>A0A9X9WS40_9PROT</name>
<feature type="domain" description="Bacteriophage T5 Orf172 DNA-binding" evidence="2">
    <location>
        <begin position="18"/>
        <end position="96"/>
    </location>
</feature>
<evidence type="ECO:0000313" key="4">
    <source>
        <dbReference type="Proteomes" id="UP001138751"/>
    </source>
</evidence>
<dbReference type="Proteomes" id="UP001138751">
    <property type="component" value="Unassembled WGS sequence"/>
</dbReference>
<evidence type="ECO:0000313" key="3">
    <source>
        <dbReference type="EMBL" id="MBR0669969.1"/>
    </source>
</evidence>
<accession>A0A9X9WS40</accession>
<reference evidence="3" key="2">
    <citation type="journal article" date="2021" name="Syst. Appl. Microbiol.">
        <title>Roseomonas hellenica sp. nov., isolated from roots of wild-growing Alkanna tinctoria.</title>
        <authorList>
            <person name="Rat A."/>
            <person name="Naranjo H.D."/>
            <person name="Lebbe L."/>
            <person name="Cnockaert M."/>
            <person name="Krigas N."/>
            <person name="Grigoriadou K."/>
            <person name="Maloupa E."/>
            <person name="Willems A."/>
        </authorList>
    </citation>
    <scope>NUCLEOTIDE SEQUENCE</scope>
    <source>
        <strain evidence="3">LMG 31231</strain>
    </source>
</reference>
<dbReference type="EMBL" id="JAAEDM010000003">
    <property type="protein sequence ID" value="MBR0669969.1"/>
    <property type="molecule type" value="Genomic_DNA"/>
</dbReference>
<dbReference type="SMART" id="SM00974">
    <property type="entry name" value="T5orf172"/>
    <property type="match status" value="1"/>
</dbReference>
<comment type="caution">
    <text evidence="3">The sequence shown here is derived from an EMBL/GenBank/DDBJ whole genome shotgun (WGS) entry which is preliminary data.</text>
</comment>